<feature type="chain" id="PRO_5011586435" description="Outer membrane protein beta-barrel domain-containing protein" evidence="1">
    <location>
        <begin position="20"/>
        <end position="130"/>
    </location>
</feature>
<dbReference type="STRING" id="192904.SAMN04488514_10431"/>
<dbReference type="Proteomes" id="UP000199440">
    <property type="component" value="Unassembled WGS sequence"/>
</dbReference>
<keyword evidence="1" id="KW-0732">Signal</keyword>
<reference evidence="2 3" key="1">
    <citation type="submission" date="2016-10" db="EMBL/GenBank/DDBJ databases">
        <authorList>
            <person name="de Groot N.N."/>
        </authorList>
    </citation>
    <scope>NUCLEOTIDE SEQUENCE [LARGE SCALE GENOMIC DNA]</scope>
    <source>
        <strain evidence="2 3">DSM 19886</strain>
    </source>
</reference>
<keyword evidence="3" id="KW-1185">Reference proteome</keyword>
<evidence type="ECO:0000256" key="1">
    <source>
        <dbReference type="SAM" id="SignalP"/>
    </source>
</evidence>
<dbReference type="AlphaFoldDB" id="A0A1G9PK33"/>
<evidence type="ECO:0008006" key="4">
    <source>
        <dbReference type="Google" id="ProtNLM"/>
    </source>
</evidence>
<accession>A0A1G9PK33</accession>
<name>A0A1G9PK33_9FLAO</name>
<evidence type="ECO:0000313" key="3">
    <source>
        <dbReference type="Proteomes" id="UP000199440"/>
    </source>
</evidence>
<protein>
    <recommendedName>
        <fullName evidence="4">Outer membrane protein beta-barrel domain-containing protein</fullName>
    </recommendedName>
</protein>
<gene>
    <name evidence="2" type="ORF">SAMN04488514_10431</name>
</gene>
<dbReference type="EMBL" id="FNGV01000004">
    <property type="protein sequence ID" value="SDL98851.1"/>
    <property type="molecule type" value="Genomic_DNA"/>
</dbReference>
<feature type="signal peptide" evidence="1">
    <location>
        <begin position="1"/>
        <end position="19"/>
    </location>
</feature>
<sequence>MKKTILFLTLFALTFSAQSQNDSVEISLFGIQTGVLGVWVHNESKLSDEIALRSEVGLDAGLFGGSVFYDGGTGYLLIPTITLEPRWYYNLEKRASKSRNTAGNGGNFVSLKTSFLPDWFVISNYETKSQ</sequence>
<proteinExistence type="predicted"/>
<organism evidence="2 3">
    <name type="scientific">Kriegella aquimaris</name>
    <dbReference type="NCBI Taxonomy" id="192904"/>
    <lineage>
        <taxon>Bacteria</taxon>
        <taxon>Pseudomonadati</taxon>
        <taxon>Bacteroidota</taxon>
        <taxon>Flavobacteriia</taxon>
        <taxon>Flavobacteriales</taxon>
        <taxon>Flavobacteriaceae</taxon>
        <taxon>Kriegella</taxon>
    </lineage>
</organism>
<evidence type="ECO:0000313" key="2">
    <source>
        <dbReference type="EMBL" id="SDL98851.1"/>
    </source>
</evidence>
<dbReference type="RefSeq" id="WP_245731379.1">
    <property type="nucleotide sequence ID" value="NZ_FNGV01000004.1"/>
</dbReference>